<keyword evidence="3" id="KW-1185">Reference proteome</keyword>
<feature type="region of interest" description="Disordered" evidence="1">
    <location>
        <begin position="562"/>
        <end position="584"/>
    </location>
</feature>
<dbReference type="EMBL" id="CAICTM010001040">
    <property type="protein sequence ID" value="CAB9519743.1"/>
    <property type="molecule type" value="Genomic_DNA"/>
</dbReference>
<feature type="compositionally biased region" description="Polar residues" evidence="1">
    <location>
        <begin position="449"/>
        <end position="458"/>
    </location>
</feature>
<evidence type="ECO:0000313" key="3">
    <source>
        <dbReference type="Proteomes" id="UP001153069"/>
    </source>
</evidence>
<feature type="compositionally biased region" description="Low complexity" evidence="1">
    <location>
        <begin position="343"/>
        <end position="354"/>
    </location>
</feature>
<feature type="region of interest" description="Disordered" evidence="1">
    <location>
        <begin position="96"/>
        <end position="119"/>
    </location>
</feature>
<feature type="compositionally biased region" description="Polar residues" evidence="1">
    <location>
        <begin position="319"/>
        <end position="338"/>
    </location>
</feature>
<proteinExistence type="predicted"/>
<feature type="region of interest" description="Disordered" evidence="1">
    <location>
        <begin position="694"/>
        <end position="809"/>
    </location>
</feature>
<evidence type="ECO:0000313" key="2">
    <source>
        <dbReference type="EMBL" id="CAB9519743.1"/>
    </source>
</evidence>
<reference evidence="2" key="1">
    <citation type="submission" date="2020-06" db="EMBL/GenBank/DDBJ databases">
        <authorList>
            <consortium name="Plant Systems Biology data submission"/>
        </authorList>
    </citation>
    <scope>NUCLEOTIDE SEQUENCE</scope>
    <source>
        <strain evidence="2">D6</strain>
    </source>
</reference>
<feature type="compositionally biased region" description="Low complexity" evidence="1">
    <location>
        <begin position="262"/>
        <end position="276"/>
    </location>
</feature>
<feature type="compositionally biased region" description="Polar residues" evidence="1">
    <location>
        <begin position="725"/>
        <end position="743"/>
    </location>
</feature>
<gene>
    <name evidence="2" type="ORF">SEMRO_1042_G234700.1</name>
</gene>
<feature type="region of interest" description="Disordered" evidence="1">
    <location>
        <begin position="135"/>
        <end position="280"/>
    </location>
</feature>
<feature type="compositionally biased region" description="Polar residues" evidence="1">
    <location>
        <begin position="105"/>
        <end position="114"/>
    </location>
</feature>
<comment type="caution">
    <text evidence="2">The sequence shown here is derived from an EMBL/GenBank/DDBJ whole genome shotgun (WGS) entry which is preliminary data.</text>
</comment>
<accession>A0A9N8HLL9</accession>
<feature type="compositionally biased region" description="Polar residues" evidence="1">
    <location>
        <begin position="773"/>
        <end position="785"/>
    </location>
</feature>
<organism evidence="2 3">
    <name type="scientific">Seminavis robusta</name>
    <dbReference type="NCBI Taxonomy" id="568900"/>
    <lineage>
        <taxon>Eukaryota</taxon>
        <taxon>Sar</taxon>
        <taxon>Stramenopiles</taxon>
        <taxon>Ochrophyta</taxon>
        <taxon>Bacillariophyta</taxon>
        <taxon>Bacillariophyceae</taxon>
        <taxon>Bacillariophycidae</taxon>
        <taxon>Naviculales</taxon>
        <taxon>Naviculaceae</taxon>
        <taxon>Seminavis</taxon>
    </lineage>
</organism>
<evidence type="ECO:0000256" key="1">
    <source>
        <dbReference type="SAM" id="MobiDB-lite"/>
    </source>
</evidence>
<dbReference type="Proteomes" id="UP001153069">
    <property type="component" value="Unassembled WGS sequence"/>
</dbReference>
<sequence>MSYRRSASYTRDQINELITLFPEAAHLKNRLKQDEDLESLFQDTMVHLANVMGDSSAVVQEFLRRRSQKRMKDEKRARQRAGVRFLEELVVQEQAEAEEARENNTDPLTSSSPMGKTPLDKVSKLFRGILASTVEEEDPFSHRSSRDSNECRTPSSTSRSGQDPTMQREGVISEPAREEPAENTQAWSSASSTTSTPSATPSETPSATSSTRTPSRETPLQEQKKEQEQEPANLIEPEETRSPATVLPPSEPRAPFDLPVPQRQQQQQFSHEQSSKSTKRVSYGVVGTVAEQATCNIPIYGPPKSWGQNNDNYYILNGRPQSTSNRTKTLHSSFSMSPKYQRRQLQQQPLRQQRPIRLDAPPQHSINELQTPSLVSELSLNSFAQSHESIGQMDAPPPPPPPQQQQQQPRHDDQSMNPVSQTSTTCTNTAQSSVVQVDPPQHTKGDHQILTNRTQRNATTLTQFRDKFGHMMNGSRQHTKPGHNQTLIPVSNGSPTMTAKSISQTAAPTQHAKTDHQSLGQRATTGKQSYDSFGQRVFPPRHTQCFHQTLLPVAQNSTTTSIPLLQDPFDRPVKDENSKRPRFPSQNVDLTFSSSSLDILRQDSDPQTIPAATPIVDIAASCSDSVSSGSVCVVEDDIATHTPANVPQQPTYVQGSSNALQIMVSNPPLVHATSRVVANFYREVMRSRAKPLMDASPASSFGAGNTPRSEGSFDYRKSPQHHNHQSANPSSVNAPHSQGSFDCSKSPHHHSHPNVEPSSVHLDPKDSPHHSETSVSVPSKASLGSATKHHQMLPVSGGDKPSSNHGLSSPLVSQIYPAFSHSNQSSPGLGLNHNFSSLLPFDHQKSHTTTTTRVPSQAQ</sequence>
<feature type="compositionally biased region" description="Polar residues" evidence="1">
    <location>
        <begin position="697"/>
        <end position="709"/>
    </location>
</feature>
<feature type="region of interest" description="Disordered" evidence="1">
    <location>
        <begin position="388"/>
        <end position="458"/>
    </location>
</feature>
<feature type="compositionally biased region" description="Low complexity" evidence="1">
    <location>
        <begin position="188"/>
        <end position="218"/>
    </location>
</feature>
<feature type="compositionally biased region" description="Basic and acidic residues" evidence="1">
    <location>
        <begin position="139"/>
        <end position="150"/>
    </location>
</feature>
<feature type="region of interest" description="Disordered" evidence="1">
    <location>
        <begin position="301"/>
        <end position="354"/>
    </location>
</feature>
<dbReference type="AlphaFoldDB" id="A0A9N8HLL9"/>
<name>A0A9N8HLL9_9STRA</name>
<feature type="compositionally biased region" description="Polar residues" evidence="1">
    <location>
        <begin position="415"/>
        <end position="435"/>
    </location>
</feature>
<feature type="compositionally biased region" description="Basic and acidic residues" evidence="1">
    <location>
        <begin position="568"/>
        <end position="579"/>
    </location>
</feature>
<feature type="compositionally biased region" description="Basic and acidic residues" evidence="1">
    <location>
        <begin position="762"/>
        <end position="772"/>
    </location>
</feature>
<protein>
    <submittedName>
        <fullName evidence="2">Uncharacterized protein</fullName>
    </submittedName>
</protein>
<feature type="compositionally biased region" description="Polar residues" evidence="1">
    <location>
        <begin position="151"/>
        <end position="165"/>
    </location>
</feature>